<sequence length="60" mass="6981">MAEESYLDRLNKEKKKKISVYLSPEIAKRLKYYGAENDITLSQAVEEALKLLFEKSDKTL</sequence>
<name>A0A7C5UVU9_UNCC3</name>
<dbReference type="SUPFAM" id="SSF47598">
    <property type="entry name" value="Ribbon-helix-helix"/>
    <property type="match status" value="1"/>
</dbReference>
<dbReference type="InterPro" id="IPR010985">
    <property type="entry name" value="Ribbon_hlx_hlx"/>
</dbReference>
<dbReference type="Pfam" id="PF20605">
    <property type="entry name" value="Antitox_RHH"/>
    <property type="match status" value="1"/>
</dbReference>
<feature type="domain" description="Antitoxin-like ribbon-helix-helix" evidence="1">
    <location>
        <begin position="15"/>
        <end position="58"/>
    </location>
</feature>
<gene>
    <name evidence="2" type="ORF">ENL96_02540</name>
</gene>
<accession>A0A7C5UVU9</accession>
<evidence type="ECO:0000259" key="1">
    <source>
        <dbReference type="Pfam" id="PF20605"/>
    </source>
</evidence>
<dbReference type="AlphaFoldDB" id="A0A7C5UVU9"/>
<evidence type="ECO:0000313" key="2">
    <source>
        <dbReference type="EMBL" id="HHR92367.1"/>
    </source>
</evidence>
<comment type="caution">
    <text evidence="2">The sequence shown here is derived from an EMBL/GenBank/DDBJ whole genome shotgun (WGS) entry which is preliminary data.</text>
</comment>
<reference evidence="2" key="1">
    <citation type="journal article" date="2020" name="mSystems">
        <title>Genome- and Community-Level Interaction Insights into Carbon Utilization and Element Cycling Functions of Hydrothermarchaeota in Hydrothermal Sediment.</title>
        <authorList>
            <person name="Zhou Z."/>
            <person name="Liu Y."/>
            <person name="Xu W."/>
            <person name="Pan J."/>
            <person name="Luo Z.H."/>
            <person name="Li M."/>
        </authorList>
    </citation>
    <scope>NUCLEOTIDE SEQUENCE [LARGE SCALE GENOMIC DNA]</scope>
    <source>
        <strain evidence="2">SpSt-1042</strain>
    </source>
</reference>
<dbReference type="InterPro" id="IPR013321">
    <property type="entry name" value="Arc_rbn_hlx_hlx"/>
</dbReference>
<dbReference type="InterPro" id="IPR046765">
    <property type="entry name" value="Antitox_RHH"/>
</dbReference>
<dbReference type="EMBL" id="DRVY01000076">
    <property type="protein sequence ID" value="HHR92367.1"/>
    <property type="molecule type" value="Genomic_DNA"/>
</dbReference>
<proteinExistence type="predicted"/>
<dbReference type="Gene3D" id="1.10.1220.10">
    <property type="entry name" value="Met repressor-like"/>
    <property type="match status" value="1"/>
</dbReference>
<organism evidence="2">
    <name type="scientific">candidate division CPR3 bacterium</name>
    <dbReference type="NCBI Taxonomy" id="2268181"/>
    <lineage>
        <taxon>Bacteria</taxon>
        <taxon>Bacteria division CPR3</taxon>
    </lineage>
</organism>
<dbReference type="GO" id="GO:0006355">
    <property type="term" value="P:regulation of DNA-templated transcription"/>
    <property type="evidence" value="ECO:0007669"/>
    <property type="project" value="InterPro"/>
</dbReference>
<protein>
    <submittedName>
        <fullName evidence="2">Ribbon-helix-helix domain-containing protein</fullName>
    </submittedName>
</protein>